<evidence type="ECO:0000313" key="2">
    <source>
        <dbReference type="Proteomes" id="UP000003150"/>
    </source>
</evidence>
<comment type="caution">
    <text evidence="1">The sequence shown here is derived from an EMBL/GenBank/DDBJ whole genome shotgun (WGS) entry which is preliminary data.</text>
</comment>
<sequence length="39" mass="4001">MGRKLSGITFSLSSASGVGRAFRLAVGIMERDLLMTGGG</sequence>
<protein>
    <submittedName>
        <fullName evidence="1">Uncharacterized protein</fullName>
    </submittedName>
</protein>
<name>D4TZN2_9ACTO</name>
<gene>
    <name evidence="1" type="ORF">HMPREF0970_01418</name>
</gene>
<dbReference type="HOGENOM" id="CLU_3303450_0_0_11"/>
<reference evidence="1 2" key="1">
    <citation type="submission" date="2009-10" db="EMBL/GenBank/DDBJ databases">
        <authorList>
            <person name="Weinstock G."/>
            <person name="Sodergren E."/>
            <person name="Clifton S."/>
            <person name="Fulton L."/>
            <person name="Fulton B."/>
            <person name="Courtney L."/>
            <person name="Fronick C."/>
            <person name="Harrison M."/>
            <person name="Strong C."/>
            <person name="Farmer C."/>
            <person name="Delahaunty K."/>
            <person name="Markovic C."/>
            <person name="Hall O."/>
            <person name="Minx P."/>
            <person name="Tomlinson C."/>
            <person name="Mitreva M."/>
            <person name="Nelson J."/>
            <person name="Hou S."/>
            <person name="Wollam A."/>
            <person name="Pepin K.H."/>
            <person name="Johnson M."/>
            <person name="Bhonagiri V."/>
            <person name="Nash W.E."/>
            <person name="Warren W."/>
            <person name="Chinwalla A."/>
            <person name="Mardis E.R."/>
            <person name="Wilson R.K."/>
        </authorList>
    </citation>
    <scope>NUCLEOTIDE SEQUENCE [LARGE SCALE GENOMIC DNA]</scope>
    <source>
        <strain evidence="1 2">F0309</strain>
    </source>
</reference>
<organism evidence="1 2">
    <name type="scientific">Schaalia odontolytica F0309</name>
    <dbReference type="NCBI Taxonomy" id="649742"/>
    <lineage>
        <taxon>Bacteria</taxon>
        <taxon>Bacillati</taxon>
        <taxon>Actinomycetota</taxon>
        <taxon>Actinomycetes</taxon>
        <taxon>Actinomycetales</taxon>
        <taxon>Actinomycetaceae</taxon>
        <taxon>Schaalia</taxon>
    </lineage>
</organism>
<dbReference type="AlphaFoldDB" id="D4TZN2"/>
<accession>D4TZN2</accession>
<proteinExistence type="predicted"/>
<dbReference type="EMBL" id="ACYT02000044">
    <property type="protein sequence ID" value="EFF79625.1"/>
    <property type="molecule type" value="Genomic_DNA"/>
</dbReference>
<dbReference type="Proteomes" id="UP000003150">
    <property type="component" value="Unassembled WGS sequence"/>
</dbReference>
<evidence type="ECO:0000313" key="1">
    <source>
        <dbReference type="EMBL" id="EFF79625.1"/>
    </source>
</evidence>